<evidence type="ECO:0000313" key="2">
    <source>
        <dbReference type="Proteomes" id="UP001148629"/>
    </source>
</evidence>
<name>A0ACC1SXC3_9HYPO</name>
<dbReference type="EMBL" id="JANRMS010000063">
    <property type="protein sequence ID" value="KAJ3547925.1"/>
    <property type="molecule type" value="Genomic_DNA"/>
</dbReference>
<accession>A0ACC1SXC3</accession>
<proteinExistence type="predicted"/>
<comment type="caution">
    <text evidence="1">The sequence shown here is derived from an EMBL/GenBank/DDBJ whole genome shotgun (WGS) entry which is preliminary data.</text>
</comment>
<evidence type="ECO:0000313" key="1">
    <source>
        <dbReference type="EMBL" id="KAJ3547925.1"/>
    </source>
</evidence>
<organism evidence="1 2">
    <name type="scientific">Fusarium decemcellulare</name>
    <dbReference type="NCBI Taxonomy" id="57161"/>
    <lineage>
        <taxon>Eukaryota</taxon>
        <taxon>Fungi</taxon>
        <taxon>Dikarya</taxon>
        <taxon>Ascomycota</taxon>
        <taxon>Pezizomycotina</taxon>
        <taxon>Sordariomycetes</taxon>
        <taxon>Hypocreomycetidae</taxon>
        <taxon>Hypocreales</taxon>
        <taxon>Nectriaceae</taxon>
        <taxon>Fusarium</taxon>
        <taxon>Fusarium decemcellulare species complex</taxon>
    </lineage>
</organism>
<protein>
    <submittedName>
        <fullName evidence="1">Uncharacterized protein</fullName>
    </submittedName>
</protein>
<gene>
    <name evidence="1" type="ORF">NM208_g1254</name>
</gene>
<keyword evidence="2" id="KW-1185">Reference proteome</keyword>
<dbReference type="Proteomes" id="UP001148629">
    <property type="component" value="Unassembled WGS sequence"/>
</dbReference>
<reference evidence="1" key="1">
    <citation type="submission" date="2022-08" db="EMBL/GenBank/DDBJ databases">
        <title>Genome Sequence of Fusarium decemcellulare.</title>
        <authorList>
            <person name="Buettner E."/>
        </authorList>
    </citation>
    <scope>NUCLEOTIDE SEQUENCE</scope>
    <source>
        <strain evidence="1">Babe19</strain>
    </source>
</reference>
<sequence>MASETLETESSQEVSGQAAFWIVSTLAVAAIAQPSTSSRRTGRGSVDSNIDLLRCFPGVCLLDALIDLVILGKAVRQEFSVPKPVHHHVCQRVLPKASVLTVKLALSIFAVLPQVIKVLSMSGIPATQFCAFVFFLANMTNLAVELCSLGTDEHYPADWGDLKDVTTLLLVLVLMVQMVFECWIWSNIGRLADYHLPADVDNVCLWFQILCSLAVLTQFIIWVIRYFLYRRLDVSTSPNMTPMHVVIGLTAVLGALRGSPKSDIEPETGIAPPPSWIDHASFTIGLVLCAGLVSNTVAKILDALGRLISREADQSCPNTRSPVAQEGDGEKELGSNHSWTLLKASVRWIWTLGTRIDSLLVPVFDVHSKASVTIALAVFSLITTVCYYLVWFDATGTVNPGWTSILG</sequence>